<accession>A0A6J8CJ36</accession>
<dbReference type="Gene3D" id="3.80.10.10">
    <property type="entry name" value="Ribonuclease Inhibitor"/>
    <property type="match status" value="1"/>
</dbReference>
<dbReference type="InterPro" id="IPR032675">
    <property type="entry name" value="LRR_dom_sf"/>
</dbReference>
<proteinExistence type="predicted"/>
<dbReference type="InterPro" id="IPR050216">
    <property type="entry name" value="LRR_domain-containing"/>
</dbReference>
<evidence type="ECO:0000256" key="1">
    <source>
        <dbReference type="ARBA" id="ARBA00022614"/>
    </source>
</evidence>
<keyword evidence="2" id="KW-0677">Repeat</keyword>
<organism evidence="3 4">
    <name type="scientific">Mytilus coruscus</name>
    <name type="common">Sea mussel</name>
    <dbReference type="NCBI Taxonomy" id="42192"/>
    <lineage>
        <taxon>Eukaryota</taxon>
        <taxon>Metazoa</taxon>
        <taxon>Spiralia</taxon>
        <taxon>Lophotrochozoa</taxon>
        <taxon>Mollusca</taxon>
        <taxon>Bivalvia</taxon>
        <taxon>Autobranchia</taxon>
        <taxon>Pteriomorphia</taxon>
        <taxon>Mytilida</taxon>
        <taxon>Mytiloidea</taxon>
        <taxon>Mytilidae</taxon>
        <taxon>Mytilinae</taxon>
        <taxon>Mytilus</taxon>
    </lineage>
</organism>
<dbReference type="InterPro" id="IPR003591">
    <property type="entry name" value="Leu-rich_rpt_typical-subtyp"/>
</dbReference>
<dbReference type="PANTHER" id="PTHR48051:SF1">
    <property type="entry name" value="RAS SUPPRESSOR PROTEIN 1"/>
    <property type="match status" value="1"/>
</dbReference>
<keyword evidence="4" id="KW-1185">Reference proteome</keyword>
<dbReference type="SUPFAM" id="SSF52075">
    <property type="entry name" value="Outer arm dynein light chain 1"/>
    <property type="match status" value="1"/>
</dbReference>
<evidence type="ECO:0000256" key="2">
    <source>
        <dbReference type="ARBA" id="ARBA00022737"/>
    </source>
</evidence>
<protein>
    <submittedName>
        <fullName evidence="3">Uncharacterized protein</fullName>
    </submittedName>
</protein>
<reference evidence="3 4" key="1">
    <citation type="submission" date="2020-06" db="EMBL/GenBank/DDBJ databases">
        <authorList>
            <person name="Li R."/>
            <person name="Bekaert M."/>
        </authorList>
    </citation>
    <scope>NUCLEOTIDE SEQUENCE [LARGE SCALE GENOMIC DNA]</scope>
    <source>
        <strain evidence="4">wild</strain>
    </source>
</reference>
<sequence length="166" mass="18592">MGDGVAKVVNRLREAQENGKLDLSECGLTQIPDAVYMMMKDITVQSCDLSQNLLQSLPKKFCSKFSKVTELNISGNKLHTLPDELRNLQELQDFDASSNNLDRIPQVVFQCVKLKQLNVHSNCISEVDVMRLEAMDSLETLNIKGNPLPDDVKSQLSDSRLNIIKS</sequence>
<evidence type="ECO:0000313" key="4">
    <source>
        <dbReference type="Proteomes" id="UP000507470"/>
    </source>
</evidence>
<dbReference type="InterPro" id="IPR001611">
    <property type="entry name" value="Leu-rich_rpt"/>
</dbReference>
<dbReference type="GO" id="GO:0005737">
    <property type="term" value="C:cytoplasm"/>
    <property type="evidence" value="ECO:0007669"/>
    <property type="project" value="TreeGrafter"/>
</dbReference>
<evidence type="ECO:0000313" key="3">
    <source>
        <dbReference type="EMBL" id="CAC5395299.1"/>
    </source>
</evidence>
<dbReference type="PANTHER" id="PTHR48051">
    <property type="match status" value="1"/>
</dbReference>
<dbReference type="SMART" id="SM00369">
    <property type="entry name" value="LRR_TYP"/>
    <property type="match status" value="2"/>
</dbReference>
<dbReference type="AlphaFoldDB" id="A0A6J8CJ36"/>
<name>A0A6J8CJ36_MYTCO</name>
<dbReference type="Pfam" id="PF13855">
    <property type="entry name" value="LRR_8"/>
    <property type="match status" value="1"/>
</dbReference>
<gene>
    <name evidence="3" type="ORF">MCOR_29984</name>
</gene>
<dbReference type="OrthoDB" id="1060944at2759"/>
<dbReference type="EMBL" id="CACVKT020005464">
    <property type="protein sequence ID" value="CAC5395299.1"/>
    <property type="molecule type" value="Genomic_DNA"/>
</dbReference>
<keyword evidence="1" id="KW-0433">Leucine-rich repeat</keyword>
<dbReference type="Proteomes" id="UP000507470">
    <property type="component" value="Unassembled WGS sequence"/>
</dbReference>